<accession>A0A482XXN8</accession>
<dbReference type="OrthoDB" id="50443at2157"/>
<dbReference type="GO" id="GO:0005886">
    <property type="term" value="C:plasma membrane"/>
    <property type="evidence" value="ECO:0007669"/>
    <property type="project" value="UniProtKB-SubCell"/>
</dbReference>
<comment type="caution">
    <text evidence="3">The sequence shown here is derived from an EMBL/GenBank/DDBJ whole genome shotgun (WGS) entry which is preliminary data.</text>
</comment>
<name>A0A482XXN8_9EURY</name>
<evidence type="ECO:0000313" key="3">
    <source>
        <dbReference type="EMBL" id="RZH66793.1"/>
    </source>
</evidence>
<keyword evidence="1" id="KW-0813">Transport</keyword>
<dbReference type="PANTHER" id="PTHR34295:SF1">
    <property type="entry name" value="BIOTIN TRANSPORTER BIOY"/>
    <property type="match status" value="1"/>
</dbReference>
<comment type="similarity">
    <text evidence="1">Belongs to the BioY family.</text>
</comment>
<comment type="subcellular location">
    <subcellularLocation>
        <location evidence="1">Cell membrane</location>
        <topology evidence="1">Multi-pass membrane protein</topology>
    </subcellularLocation>
</comment>
<feature type="transmembrane region" description="Helical" evidence="2">
    <location>
        <begin position="72"/>
        <end position="95"/>
    </location>
</feature>
<dbReference type="AlphaFoldDB" id="A0A482XXN8"/>
<keyword evidence="2" id="KW-1133">Transmembrane helix</keyword>
<protein>
    <submittedName>
        <fullName evidence="3">Biotin transporter BioY</fullName>
    </submittedName>
</protein>
<evidence type="ECO:0000256" key="2">
    <source>
        <dbReference type="SAM" id="Phobius"/>
    </source>
</evidence>
<reference evidence="3 4" key="1">
    <citation type="submission" date="2019-02" db="EMBL/GenBank/DDBJ databases">
        <title>Genome analysis provides insights into bioremediation potentialities and Haloocin production by Natrinema altunense strain 4.1R isolated from Chott Douz in Tunisian desert.</title>
        <authorList>
            <person name="Najjari A."/>
            <person name="Youssef N."/>
            <person name="Ben Dhia O."/>
            <person name="Ferjani R."/>
            <person name="El Hidri D."/>
            <person name="Ouzari H.I."/>
            <person name="Cherif A."/>
        </authorList>
    </citation>
    <scope>NUCLEOTIDE SEQUENCE [LARGE SCALE GENOMIC DNA]</scope>
    <source>
        <strain evidence="3 4">4.1R</strain>
    </source>
</reference>
<dbReference type="STRING" id="222984.GCA_000731985_00039"/>
<dbReference type="Pfam" id="PF02632">
    <property type="entry name" value="BioY"/>
    <property type="match status" value="1"/>
</dbReference>
<gene>
    <name evidence="3" type="ORF">ELS17_13490</name>
</gene>
<dbReference type="InterPro" id="IPR003784">
    <property type="entry name" value="BioY"/>
</dbReference>
<keyword evidence="1" id="KW-1003">Cell membrane</keyword>
<dbReference type="Gene3D" id="1.10.1760.20">
    <property type="match status" value="1"/>
</dbReference>
<feature type="transmembrane region" description="Helical" evidence="2">
    <location>
        <begin position="46"/>
        <end position="65"/>
    </location>
</feature>
<dbReference type="PANTHER" id="PTHR34295">
    <property type="entry name" value="BIOTIN TRANSPORTER BIOY"/>
    <property type="match status" value="1"/>
</dbReference>
<keyword evidence="2" id="KW-0812">Transmembrane</keyword>
<dbReference type="RefSeq" id="WP_130171095.1">
    <property type="nucleotide sequence ID" value="NZ_SHMR01000007.1"/>
</dbReference>
<organism evidence="3 4">
    <name type="scientific">Natrinema altunense</name>
    <dbReference type="NCBI Taxonomy" id="222984"/>
    <lineage>
        <taxon>Archaea</taxon>
        <taxon>Methanobacteriati</taxon>
        <taxon>Methanobacteriota</taxon>
        <taxon>Stenosarchaea group</taxon>
        <taxon>Halobacteria</taxon>
        <taxon>Halobacteriales</taxon>
        <taxon>Natrialbaceae</taxon>
        <taxon>Natrinema</taxon>
    </lineage>
</organism>
<feature type="transmembrane region" description="Helical" evidence="2">
    <location>
        <begin position="20"/>
        <end position="40"/>
    </location>
</feature>
<evidence type="ECO:0000313" key="4">
    <source>
        <dbReference type="Proteomes" id="UP000292704"/>
    </source>
</evidence>
<dbReference type="GO" id="GO:0015225">
    <property type="term" value="F:biotin transmembrane transporter activity"/>
    <property type="evidence" value="ECO:0007669"/>
    <property type="project" value="UniProtKB-UniRule"/>
</dbReference>
<keyword evidence="1 2" id="KW-0472">Membrane</keyword>
<feature type="transmembrane region" description="Helical" evidence="2">
    <location>
        <begin position="164"/>
        <end position="186"/>
    </location>
</feature>
<proteinExistence type="inferred from homology"/>
<sequence>MATNQSSVERVDDAVVRSFARAAVLAALMGAAAVVGSIPIPFSPVPVSLGVLVVYLMGLYLGPVWGPASVGLYLTAGAVGLPVFANGASGIGVLVGDSAGYLWAYPIAALVIGALIHGRGRLENPAETSIPVLAVALLTALTIIYALGTVWLEYVLELGTIEAVNLAVVPFIPGDLLKIVAAIAIVKGGRIDPT</sequence>
<dbReference type="EMBL" id="SHMR01000007">
    <property type="protein sequence ID" value="RZH66793.1"/>
    <property type="molecule type" value="Genomic_DNA"/>
</dbReference>
<evidence type="ECO:0000256" key="1">
    <source>
        <dbReference type="PIRNR" id="PIRNR016661"/>
    </source>
</evidence>
<feature type="transmembrane region" description="Helical" evidence="2">
    <location>
        <begin position="130"/>
        <end position="152"/>
    </location>
</feature>
<dbReference type="Proteomes" id="UP000292704">
    <property type="component" value="Unassembled WGS sequence"/>
</dbReference>
<dbReference type="PIRSF" id="PIRSF016661">
    <property type="entry name" value="BioY"/>
    <property type="match status" value="1"/>
</dbReference>
<feature type="transmembrane region" description="Helical" evidence="2">
    <location>
        <begin position="101"/>
        <end position="118"/>
    </location>
</feature>